<accession>A0A3N1GXV7</accession>
<protein>
    <submittedName>
        <fullName evidence="1">Uncharacterized protein</fullName>
    </submittedName>
</protein>
<evidence type="ECO:0000313" key="2">
    <source>
        <dbReference type="Proteomes" id="UP000268727"/>
    </source>
</evidence>
<sequence length="109" mass="11080">MSRTAWVGSTRGAGWWDSGGRRVVEVVAAHSCGGAVRYEDGAAGVVQGGAGQRAAVAEDEQVGVGVADDGLVRMHAGRHRGVADAAQQPVGVVGVVGQRQGTEVTVMAW</sequence>
<dbReference type="Proteomes" id="UP000268727">
    <property type="component" value="Unassembled WGS sequence"/>
</dbReference>
<reference evidence="1 2" key="1">
    <citation type="submission" date="2018-11" db="EMBL/GenBank/DDBJ databases">
        <title>Sequencing the genomes of 1000 actinobacteria strains.</title>
        <authorList>
            <person name="Klenk H.-P."/>
        </authorList>
    </citation>
    <scope>NUCLEOTIDE SEQUENCE [LARGE SCALE GENOMIC DNA]</scope>
    <source>
        <strain evidence="1 2">DSM 44231</strain>
    </source>
</reference>
<evidence type="ECO:0000313" key="1">
    <source>
        <dbReference type="EMBL" id="ROP35078.1"/>
    </source>
</evidence>
<comment type="caution">
    <text evidence="1">The sequence shown here is derived from an EMBL/GenBank/DDBJ whole genome shotgun (WGS) entry which is preliminary data.</text>
</comment>
<proteinExistence type="predicted"/>
<dbReference type="EMBL" id="RJKM01000001">
    <property type="protein sequence ID" value="ROP35078.1"/>
    <property type="molecule type" value="Genomic_DNA"/>
</dbReference>
<organism evidence="1 2">
    <name type="scientific">Saccharothrix texasensis</name>
    <dbReference type="NCBI Taxonomy" id="103734"/>
    <lineage>
        <taxon>Bacteria</taxon>
        <taxon>Bacillati</taxon>
        <taxon>Actinomycetota</taxon>
        <taxon>Actinomycetes</taxon>
        <taxon>Pseudonocardiales</taxon>
        <taxon>Pseudonocardiaceae</taxon>
        <taxon>Saccharothrix</taxon>
    </lineage>
</organism>
<keyword evidence="2" id="KW-1185">Reference proteome</keyword>
<name>A0A3N1GXV7_9PSEU</name>
<gene>
    <name evidence="1" type="ORF">EDD40_0293</name>
</gene>
<dbReference type="AlphaFoldDB" id="A0A3N1GXV7"/>